<reference evidence="2 3" key="1">
    <citation type="submission" date="2021-01" db="EMBL/GenBank/DDBJ databases">
        <title>FDA dAtabase for Regulatory Grade micrObial Sequences (FDA-ARGOS): Supporting development and validation of Infectious Disease Dx tests.</title>
        <authorList>
            <person name="Sproer C."/>
            <person name="Gronow S."/>
            <person name="Severitt S."/>
            <person name="Schroder I."/>
            <person name="Tallon L."/>
            <person name="Sadzewicz L."/>
            <person name="Zhao X."/>
            <person name="Boylan J."/>
            <person name="Ott S."/>
            <person name="Bowen H."/>
            <person name="Vavikolanu K."/>
            <person name="Mehta A."/>
            <person name="Aluvathingal J."/>
            <person name="Nadendla S."/>
            <person name="Lowell S."/>
            <person name="Myers T."/>
            <person name="Yan Y."/>
            <person name="Sichtig H."/>
        </authorList>
    </citation>
    <scope>NUCLEOTIDE SEQUENCE [LARGE SCALE GENOMIC DNA]</scope>
    <source>
        <strain evidence="2 3">FDAARGOS_1148</strain>
    </source>
</reference>
<gene>
    <name evidence="2" type="ORF">I6J05_01270</name>
</gene>
<proteinExistence type="predicted"/>
<dbReference type="KEGG" id="scv:A4G25_04415"/>
<dbReference type="GeneID" id="93727098"/>
<feature type="transmembrane region" description="Helical" evidence="1">
    <location>
        <begin position="12"/>
        <end position="34"/>
    </location>
</feature>
<evidence type="ECO:0000313" key="3">
    <source>
        <dbReference type="Proteomes" id="UP000595942"/>
    </source>
</evidence>
<protein>
    <recommendedName>
        <fullName evidence="4">DUF2127 domain-containing protein</fullName>
    </recommendedName>
</protein>
<keyword evidence="3" id="KW-1185">Reference proteome</keyword>
<name>A0AB37H6P4_9STAP</name>
<keyword evidence="1" id="KW-1133">Transmembrane helix</keyword>
<feature type="transmembrane region" description="Helical" evidence="1">
    <location>
        <begin position="54"/>
        <end position="78"/>
    </location>
</feature>
<dbReference type="RefSeq" id="WP_047132651.1">
    <property type="nucleotide sequence ID" value="NZ_CP015114.1"/>
</dbReference>
<dbReference type="AlphaFoldDB" id="A0AB37H6P4"/>
<dbReference type="EMBL" id="CP068073">
    <property type="protein sequence ID" value="QQS82978.1"/>
    <property type="molecule type" value="Genomic_DNA"/>
</dbReference>
<evidence type="ECO:0000313" key="2">
    <source>
        <dbReference type="EMBL" id="QQS82978.1"/>
    </source>
</evidence>
<dbReference type="Proteomes" id="UP000595942">
    <property type="component" value="Chromosome"/>
</dbReference>
<accession>A0AB37H6P4</accession>
<keyword evidence="1" id="KW-0812">Transmembrane</keyword>
<feature type="transmembrane region" description="Helical" evidence="1">
    <location>
        <begin position="114"/>
        <end position="135"/>
    </location>
</feature>
<organism evidence="2 3">
    <name type="scientific">Staphylococcus condimenti</name>
    <dbReference type="NCBI Taxonomy" id="70255"/>
    <lineage>
        <taxon>Bacteria</taxon>
        <taxon>Bacillati</taxon>
        <taxon>Bacillota</taxon>
        <taxon>Bacilli</taxon>
        <taxon>Bacillales</taxon>
        <taxon>Staphylococcaceae</taxon>
        <taxon>Staphylococcus</taxon>
    </lineage>
</organism>
<evidence type="ECO:0008006" key="4">
    <source>
        <dbReference type="Google" id="ProtNLM"/>
    </source>
</evidence>
<sequence length="147" mass="16979">MKKKKGLDYFQKVSMLWSICFGIASVVRGSYWIFNADIAQHDSKLYDTMHDVLPLTFWGLPFALSGILLIVSGFLTPYYQTSINYFRFNLWGYAIACPFYYIFSVAGFNNSLNIVTPVINFNFAIISGAIAYIAYRQLRELKKQKYD</sequence>
<keyword evidence="1" id="KW-0472">Membrane</keyword>
<feature type="transmembrane region" description="Helical" evidence="1">
    <location>
        <begin position="90"/>
        <end position="108"/>
    </location>
</feature>
<evidence type="ECO:0000256" key="1">
    <source>
        <dbReference type="SAM" id="Phobius"/>
    </source>
</evidence>